<evidence type="ECO:0000313" key="4">
    <source>
        <dbReference type="Proteomes" id="UP001306950"/>
    </source>
</evidence>
<feature type="domain" description="YhaN AAA" evidence="2">
    <location>
        <begin position="118"/>
        <end position="212"/>
    </location>
</feature>
<dbReference type="SUPFAM" id="SSF52540">
    <property type="entry name" value="P-loop containing nucleoside triphosphate hydrolases"/>
    <property type="match status" value="2"/>
</dbReference>
<dbReference type="Pfam" id="PF13514">
    <property type="entry name" value="AAA_27"/>
    <property type="match status" value="2"/>
</dbReference>
<protein>
    <submittedName>
        <fullName evidence="3">AAA family ATPase</fullName>
    </submittedName>
</protein>
<dbReference type="InterPro" id="IPR038734">
    <property type="entry name" value="YhaN_AAA"/>
</dbReference>
<keyword evidence="4" id="KW-1185">Reference proteome</keyword>
<organism evidence="3 4">
    <name type="scientific">Paenibacillus haidiansis</name>
    <dbReference type="NCBI Taxonomy" id="1574488"/>
    <lineage>
        <taxon>Bacteria</taxon>
        <taxon>Bacillati</taxon>
        <taxon>Bacillota</taxon>
        <taxon>Bacilli</taxon>
        <taxon>Bacillales</taxon>
        <taxon>Paenibacillaceae</taxon>
        <taxon>Paenibacillus</taxon>
    </lineage>
</organism>
<dbReference type="Gene3D" id="3.40.50.300">
    <property type="entry name" value="P-loop containing nucleotide triphosphate hydrolases"/>
    <property type="match status" value="2"/>
</dbReference>
<feature type="coiled-coil region" evidence="1">
    <location>
        <begin position="288"/>
        <end position="352"/>
    </location>
</feature>
<accession>A0ABU7VP21</accession>
<dbReference type="InterPro" id="IPR027417">
    <property type="entry name" value="P-loop_NTPase"/>
</dbReference>
<comment type="caution">
    <text evidence="3">The sequence shown here is derived from an EMBL/GenBank/DDBJ whole genome shotgun (WGS) entry which is preliminary data.</text>
</comment>
<feature type="coiled-coil region" evidence="1">
    <location>
        <begin position="636"/>
        <end position="670"/>
    </location>
</feature>
<gene>
    <name evidence="3" type="ORF">V3851_06615</name>
</gene>
<dbReference type="PANTHER" id="PTHR41259:SF1">
    <property type="entry name" value="DOUBLE-STRAND BREAK REPAIR RAD50 ATPASE, PUTATIVE-RELATED"/>
    <property type="match status" value="1"/>
</dbReference>
<name>A0ABU7VP21_9BACL</name>
<keyword evidence="1" id="KW-0175">Coiled coil</keyword>
<dbReference type="PANTHER" id="PTHR41259">
    <property type="entry name" value="DOUBLE-STRAND BREAK REPAIR RAD50 ATPASE, PUTATIVE-RELATED"/>
    <property type="match status" value="1"/>
</dbReference>
<dbReference type="EMBL" id="JAZHPZ010000002">
    <property type="protein sequence ID" value="MEF2965501.1"/>
    <property type="molecule type" value="Genomic_DNA"/>
</dbReference>
<proteinExistence type="predicted"/>
<feature type="coiled-coil region" evidence="1">
    <location>
        <begin position="857"/>
        <end position="921"/>
    </location>
</feature>
<reference evidence="3 4" key="1">
    <citation type="submission" date="2024-02" db="EMBL/GenBank/DDBJ databases">
        <title>A nitrogen-fixing paenibacillus bacterium.</title>
        <authorList>
            <person name="Zhang W.L."/>
            <person name="Chen S.F."/>
        </authorList>
    </citation>
    <scope>NUCLEOTIDE SEQUENCE [LARGE SCALE GENOMIC DNA]</scope>
    <source>
        <strain evidence="3 4">M1</strain>
    </source>
</reference>
<dbReference type="Proteomes" id="UP001306950">
    <property type="component" value="Unassembled WGS sequence"/>
</dbReference>
<feature type="domain" description="YhaN AAA" evidence="2">
    <location>
        <begin position="1"/>
        <end position="54"/>
    </location>
</feature>
<sequence length="1074" mass="119648">MRIEKLKVSGFGHLHGLEVELDAPVTVLFGPNEAGKSTLLGFVRAMLFGIPSRVHGPQRYEPVHGGPHGGSIALRGEDGSQWLIERYGQPPEGSGSGGKGELLRIARTGPDGQIETLSQDDLQRELLGGMSKEMFQQLFAVSLTELQEVSALQSEEMSAFLFHAGIGGGTAVLRGEKKLVQEMDKLYRPRGRNQEVAQQVQAVERLEREAGAAKALLPRYREVLGELERVDAGLAEAEAELARRGREASLTRKAADNRADWLKREALRIELAALPERAPFPEQGLSRWEALQAEKERLRLEAGELARKIDALHKELEALAPNRDLLEREAALRALAERLPGYERRLQELVELEAETKQLGGKLGQCLRSIHQDWTAETLRDFAGTVGERESIRQYMGRFHTYDKEMDLLNNERFKLEREVSALKAAENGAVRRLTESAGTAGTEFAQLVPRDREEIRKLWSEISTLLDRWRAAASARQDERRAAQAEAAASERIDQLYRRLLGGGAALTVLLPAALWLTTKSGWGTLLAAAVLLGFDVFLASGLLKGSRNAANRRARGRRAMPSAAPGSAEEARLQELLPRLVAHPLTAAGSAAGAAARTVPPEPERWDEEERALRRLMESWMLWDQRHEDLAAQAEECRLKTAGALRELDSLERELSRKDEQFAGLAREWEDWLRVRRLPGDLSPEAAMDVFRLAEQGCDWLGRLDALSAKTAAAREAADAFERDCRREGLLGEAEGAASSGERQSAAAGLRKALAELDVQLDLKARRERLRDKLIPLEEELGRTRDRLDAVTDAERHLLEESGAADGEAYLRHGAEAERRRLLEAELRQIELVLFGAIGGEHRPEVEELLRGREEEELARLAEAARVRLEDAERARQRLQEARGRLLQEQESLEARGLQEDLQQQLAERQAALEETVDRYAVMAVTRELIARVRKIYEEERQPEVLKAASGYLEEMTGGVYRRILVKMGSQELMAEHRDHGPISSSFLSRGTAEQLYLAMRLALSDAVAGRVGMPILLDDLFVNFDAARLAGALSVLKRVADKHQIIMMTCHAHVMEGVKARFPEAATITMR</sequence>
<dbReference type="RefSeq" id="WP_331845730.1">
    <property type="nucleotide sequence ID" value="NZ_JAZHPZ010000002.1"/>
</dbReference>
<feature type="coiled-coil region" evidence="1">
    <location>
        <begin position="196"/>
        <end position="240"/>
    </location>
</feature>
<evidence type="ECO:0000313" key="3">
    <source>
        <dbReference type="EMBL" id="MEF2965501.1"/>
    </source>
</evidence>
<evidence type="ECO:0000256" key="1">
    <source>
        <dbReference type="SAM" id="Coils"/>
    </source>
</evidence>
<evidence type="ECO:0000259" key="2">
    <source>
        <dbReference type="Pfam" id="PF13514"/>
    </source>
</evidence>